<evidence type="ECO:0000259" key="4">
    <source>
        <dbReference type="PROSITE" id="PS50002"/>
    </source>
</evidence>
<keyword evidence="1 3" id="KW-0728">SH3 domain</keyword>
<evidence type="ECO:0000313" key="6">
    <source>
        <dbReference type="EMBL" id="KAH0629698.1"/>
    </source>
</evidence>
<evidence type="ECO:0000313" key="7">
    <source>
        <dbReference type="Proteomes" id="UP000826234"/>
    </source>
</evidence>
<feature type="domain" description="BAR" evidence="5">
    <location>
        <begin position="38"/>
        <end position="240"/>
    </location>
</feature>
<dbReference type="InterPro" id="IPR027267">
    <property type="entry name" value="AH/BAR_dom_sf"/>
</dbReference>
<evidence type="ECO:0008006" key="8">
    <source>
        <dbReference type="Google" id="ProtNLM"/>
    </source>
</evidence>
<dbReference type="Pfam" id="PF03114">
    <property type="entry name" value="BAR"/>
    <property type="match status" value="1"/>
</dbReference>
<dbReference type="Gene3D" id="2.30.30.40">
    <property type="entry name" value="SH3 Domains"/>
    <property type="match status" value="2"/>
</dbReference>
<evidence type="ECO:0000259" key="5">
    <source>
        <dbReference type="PROSITE" id="PS51021"/>
    </source>
</evidence>
<feature type="domain" description="SH3" evidence="4">
    <location>
        <begin position="247"/>
        <end position="310"/>
    </location>
</feature>
<organism evidence="6 7">
    <name type="scientific">Phrynosoma platyrhinos</name>
    <name type="common">Desert horned lizard</name>
    <dbReference type="NCBI Taxonomy" id="52577"/>
    <lineage>
        <taxon>Eukaryota</taxon>
        <taxon>Metazoa</taxon>
        <taxon>Chordata</taxon>
        <taxon>Craniata</taxon>
        <taxon>Vertebrata</taxon>
        <taxon>Euteleostomi</taxon>
        <taxon>Lepidosauria</taxon>
        <taxon>Squamata</taxon>
        <taxon>Bifurcata</taxon>
        <taxon>Unidentata</taxon>
        <taxon>Episquamata</taxon>
        <taxon>Toxicofera</taxon>
        <taxon>Iguania</taxon>
        <taxon>Phrynosomatidae</taxon>
        <taxon>Phrynosomatinae</taxon>
        <taxon>Phrynosoma</taxon>
    </lineage>
</organism>
<dbReference type="PROSITE" id="PS51021">
    <property type="entry name" value="BAR"/>
    <property type="match status" value="1"/>
</dbReference>
<name>A0ABQ7TJ97_PHRPL</name>
<gene>
    <name evidence="6" type="ORF">JD844_011972</name>
</gene>
<dbReference type="InterPro" id="IPR004148">
    <property type="entry name" value="BAR_dom"/>
</dbReference>
<dbReference type="Proteomes" id="UP000826234">
    <property type="component" value="Unassembled WGS sequence"/>
</dbReference>
<dbReference type="Pfam" id="PF00018">
    <property type="entry name" value="SH3_1"/>
    <property type="match status" value="1"/>
</dbReference>
<dbReference type="InterPro" id="IPR051492">
    <property type="entry name" value="Dynamin-Rho_GEF"/>
</dbReference>
<protein>
    <recommendedName>
        <fullName evidence="8">Rho guanine nucleotide exchange factor 37</fullName>
    </recommendedName>
</protein>
<dbReference type="PANTHER" id="PTHR22834:SF9">
    <property type="entry name" value="RHO GUANINE NUCLEOTIDE EXCHANGE FACTOR 37"/>
    <property type="match status" value="1"/>
</dbReference>
<evidence type="ECO:0000256" key="1">
    <source>
        <dbReference type="ARBA" id="ARBA00022443"/>
    </source>
</evidence>
<dbReference type="Pfam" id="PF07653">
    <property type="entry name" value="SH3_2"/>
    <property type="match status" value="1"/>
</dbReference>
<reference evidence="6 7" key="1">
    <citation type="journal article" date="2022" name="Gigascience">
        <title>A chromosome-level genome assembly and annotation of the desert horned lizard, Phrynosoma platyrhinos, provides insight into chromosomal rearrangements among reptiles.</title>
        <authorList>
            <person name="Koochekian N."/>
            <person name="Ascanio A."/>
            <person name="Farleigh K."/>
            <person name="Card D.C."/>
            <person name="Schield D.R."/>
            <person name="Castoe T.A."/>
            <person name="Jezkova T."/>
        </authorList>
    </citation>
    <scope>NUCLEOTIDE SEQUENCE [LARGE SCALE GENOMIC DNA]</scope>
    <source>
        <strain evidence="6">NK-2021</strain>
    </source>
</reference>
<comment type="caution">
    <text evidence="6">The sequence shown here is derived from an EMBL/GenBank/DDBJ whole genome shotgun (WGS) entry which is preliminary data.</text>
</comment>
<dbReference type="InterPro" id="IPR001452">
    <property type="entry name" value="SH3_domain"/>
</dbReference>
<proteinExistence type="predicted"/>
<dbReference type="EMBL" id="JAIPUX010000439">
    <property type="protein sequence ID" value="KAH0629698.1"/>
    <property type="molecule type" value="Genomic_DNA"/>
</dbReference>
<evidence type="ECO:0000256" key="3">
    <source>
        <dbReference type="PROSITE-ProRule" id="PRU00192"/>
    </source>
</evidence>
<dbReference type="SMART" id="SM00721">
    <property type="entry name" value="BAR"/>
    <property type="match status" value="1"/>
</dbReference>
<evidence type="ECO:0000256" key="2">
    <source>
        <dbReference type="ARBA" id="ARBA00022658"/>
    </source>
</evidence>
<dbReference type="Gene3D" id="1.20.1270.60">
    <property type="entry name" value="Arfaptin homology (AH) domain/BAR domain"/>
    <property type="match status" value="1"/>
</dbReference>
<dbReference type="SUPFAM" id="SSF50044">
    <property type="entry name" value="SH3-domain"/>
    <property type="match status" value="2"/>
</dbReference>
<keyword evidence="2" id="KW-0344">Guanine-nucleotide releasing factor</keyword>
<dbReference type="PROSITE" id="PS50002">
    <property type="entry name" value="SH3"/>
    <property type="match status" value="2"/>
</dbReference>
<dbReference type="PANTHER" id="PTHR22834">
    <property type="entry name" value="NUCLEAR FUSION PROTEIN FUS2"/>
    <property type="match status" value="1"/>
</dbReference>
<feature type="domain" description="SH3" evidence="4">
    <location>
        <begin position="347"/>
        <end position="410"/>
    </location>
</feature>
<accession>A0ABQ7TJ97</accession>
<dbReference type="SUPFAM" id="SSF103657">
    <property type="entry name" value="BAR/IMD domain-like"/>
    <property type="match status" value="1"/>
</dbReference>
<dbReference type="SMART" id="SM00326">
    <property type="entry name" value="SH3"/>
    <property type="match status" value="2"/>
</dbReference>
<dbReference type="CDD" id="cd07589">
    <property type="entry name" value="BAR_DNMBP"/>
    <property type="match status" value="1"/>
</dbReference>
<dbReference type="InterPro" id="IPR036028">
    <property type="entry name" value="SH3-like_dom_sf"/>
</dbReference>
<keyword evidence="7" id="KW-1185">Reference proteome</keyword>
<sequence length="429" mass="48284">MGIANKYNKPGYLTLRDRLARLNPHSIAKKTTRLSRLFMHEAGIVSKTEDKEFDELEEKFQWLASAVTNLKENVASFLSNTEVFLSSKPHENELEIGAETTQLYCQLAGKLHSTVFPEFRKRLEYLVYHPLCNLAETLKGPQKLIRKRLDKQLDYEELEEKRNETGSVTYEEEAAMNTYLAINSLLVSELPVFICGALQWLGRILVSFVTIQRDLAKQVLQETEEAIVQPLNATEERKVLLLVNKHGSDKLYQVTSNINGSKDMDLTLQRGQVVALLHDKDTKGNPNRWLVDTGGPRGYVPPGKLQRYHVVPNPKPRSQVMADDSTEKLHHLYNLPPTPSPSVNFNTPALRIIAAYAFTARSSHEVTLQAGQPVTVLEPHDKKGSKEWSLVEVNGQRGYVPSSFLVAVPAAPEPPGWSSPVWPFPAQQT</sequence>